<evidence type="ECO:0000313" key="5">
    <source>
        <dbReference type="Proteomes" id="UP001143400"/>
    </source>
</evidence>
<dbReference type="EMBL" id="JAFBCY010000001">
    <property type="protein sequence ID" value="MBM7850137.1"/>
    <property type="molecule type" value="Genomic_DNA"/>
</dbReference>
<keyword evidence="4" id="KW-1185">Reference proteome</keyword>
<evidence type="ECO:0000313" key="3">
    <source>
        <dbReference type="EMBL" id="MBM7850137.1"/>
    </source>
</evidence>
<dbReference type="InterPro" id="IPR007345">
    <property type="entry name" value="Polysacch_pyruvyl_Trfase"/>
</dbReference>
<evidence type="ECO:0000313" key="2">
    <source>
        <dbReference type="EMBL" id="GLK55429.1"/>
    </source>
</evidence>
<evidence type="ECO:0000259" key="1">
    <source>
        <dbReference type="Pfam" id="PF04230"/>
    </source>
</evidence>
<organism evidence="2 5">
    <name type="scientific">Methylopila capsulata</name>
    <dbReference type="NCBI Taxonomy" id="61654"/>
    <lineage>
        <taxon>Bacteria</taxon>
        <taxon>Pseudomonadati</taxon>
        <taxon>Pseudomonadota</taxon>
        <taxon>Alphaproteobacteria</taxon>
        <taxon>Hyphomicrobiales</taxon>
        <taxon>Methylopilaceae</taxon>
        <taxon>Methylopila</taxon>
    </lineage>
</organism>
<name>A0A9W6ITS7_9HYPH</name>
<dbReference type="Proteomes" id="UP000758856">
    <property type="component" value="Unassembled WGS sequence"/>
</dbReference>
<reference evidence="3 4" key="2">
    <citation type="submission" date="2021-01" db="EMBL/GenBank/DDBJ databases">
        <title>Genomic Encyclopedia of Type Strains, Phase IV (KMG-IV): sequencing the most valuable type-strain genomes for metagenomic binning, comparative biology and taxonomic classification.</title>
        <authorList>
            <person name="Goeker M."/>
        </authorList>
    </citation>
    <scope>NUCLEOTIDE SEQUENCE [LARGE SCALE GENOMIC DNA]</scope>
    <source>
        <strain evidence="3 4">DSM 6130</strain>
    </source>
</reference>
<dbReference type="AlphaFoldDB" id="A0A9W6ITS7"/>
<feature type="domain" description="Polysaccharide pyruvyl transferase" evidence="1">
    <location>
        <begin position="50"/>
        <end position="259"/>
    </location>
</feature>
<accession>A0A9W6ITS7</accession>
<dbReference type="Proteomes" id="UP001143400">
    <property type="component" value="Unassembled WGS sequence"/>
</dbReference>
<dbReference type="RefSeq" id="WP_204948594.1">
    <property type="nucleotide sequence ID" value="NZ_BSFF01000002.1"/>
</dbReference>
<reference evidence="2" key="3">
    <citation type="submission" date="2023-01" db="EMBL/GenBank/DDBJ databases">
        <authorList>
            <person name="Sun Q."/>
            <person name="Evtushenko L."/>
        </authorList>
    </citation>
    <scope>NUCLEOTIDE SEQUENCE</scope>
    <source>
        <strain evidence="2">VKM B-1606</strain>
    </source>
</reference>
<proteinExistence type="predicted"/>
<comment type="caution">
    <text evidence="2">The sequence shown here is derived from an EMBL/GenBank/DDBJ whole genome shotgun (WGS) entry which is preliminary data.</text>
</comment>
<protein>
    <recommendedName>
        <fullName evidence="1">Polysaccharide pyruvyl transferase domain-containing protein</fullName>
    </recommendedName>
</protein>
<dbReference type="Pfam" id="PF04230">
    <property type="entry name" value="PS_pyruv_trans"/>
    <property type="match status" value="1"/>
</dbReference>
<sequence length="409" mass="44921">MSKRTRSEQFQRALRPITEFVERRRVAAPSRASVDRPGLRAAAFGFSTYNIGDDIQSYAALARLPRLDALIARDRMAIEELDGPHLAIFNSWFKQGQDYRLPHRSIEPELFGFALGADKLLASEWRGWLAARGPVGARDVDSVGLLRSAGVAADWAGCLTLFIGKGLAPVPASERRGVMIVDLPQEAIDAHVPAGLRDGAEIISNFLPALTQPDPLMRFATLARLLERLRTAELVITRRLHVALPCVGFGTPVVALPHSGISNARRRFSGFDGFLPTVFLDDAPELAAFDWSALRPSRIPASLAQSEDALEDRLAARFGARAAALVAPLYDGAPLTLRNPGLGAEPMTVTLSMRGLRRDCRPTWWSTERIELDLSWFSGVERFMLDVSVTARRTRATARVGALPDLLLR</sequence>
<dbReference type="EMBL" id="BSFF01000002">
    <property type="protein sequence ID" value="GLK55429.1"/>
    <property type="molecule type" value="Genomic_DNA"/>
</dbReference>
<reference evidence="2" key="1">
    <citation type="journal article" date="2014" name="Int. J. Syst. Evol. Microbiol.">
        <title>Complete genome sequence of Corynebacterium casei LMG S-19264T (=DSM 44701T), isolated from a smear-ripened cheese.</title>
        <authorList>
            <consortium name="US DOE Joint Genome Institute (JGI-PGF)"/>
            <person name="Walter F."/>
            <person name="Albersmeier A."/>
            <person name="Kalinowski J."/>
            <person name="Ruckert C."/>
        </authorList>
    </citation>
    <scope>NUCLEOTIDE SEQUENCE</scope>
    <source>
        <strain evidence="2">VKM B-1606</strain>
    </source>
</reference>
<evidence type="ECO:0000313" key="4">
    <source>
        <dbReference type="Proteomes" id="UP000758856"/>
    </source>
</evidence>
<gene>
    <name evidence="2" type="ORF">GCM10008170_14480</name>
    <name evidence="3" type="ORF">JOD31_000349</name>
</gene>